<evidence type="ECO:0000259" key="2">
    <source>
        <dbReference type="Pfam" id="PF20163"/>
    </source>
</evidence>
<feature type="transmembrane region" description="Helical" evidence="1">
    <location>
        <begin position="458"/>
        <end position="480"/>
    </location>
</feature>
<comment type="caution">
    <text evidence="3">The sequence shown here is derived from an EMBL/GenBank/DDBJ whole genome shotgun (WGS) entry which is preliminary data.</text>
</comment>
<accession>A0A2B7WL01</accession>
<evidence type="ECO:0000313" key="3">
    <source>
        <dbReference type="EMBL" id="PGG97276.1"/>
    </source>
</evidence>
<dbReference type="EMBL" id="PDNB01000252">
    <property type="protein sequence ID" value="PGG97276.1"/>
    <property type="molecule type" value="Genomic_DNA"/>
</dbReference>
<feature type="transmembrane region" description="Helical" evidence="1">
    <location>
        <begin position="528"/>
        <end position="548"/>
    </location>
</feature>
<dbReference type="STRING" id="1447875.A0A2B7WL01"/>
<feature type="domain" description="DUF6536" evidence="2">
    <location>
        <begin position="23"/>
        <end position="120"/>
    </location>
</feature>
<dbReference type="Pfam" id="PF20163">
    <property type="entry name" value="DUF6536"/>
    <property type="match status" value="1"/>
</dbReference>
<keyword evidence="1" id="KW-1133">Transmembrane helix</keyword>
<dbReference type="OrthoDB" id="5429634at2759"/>
<name>A0A2B7WL01_9EURO</name>
<proteinExistence type="predicted"/>
<keyword evidence="1" id="KW-0812">Transmembrane</keyword>
<feature type="transmembrane region" description="Helical" evidence="1">
    <location>
        <begin position="627"/>
        <end position="648"/>
    </location>
</feature>
<dbReference type="PANTHER" id="PTHR35395:SF1">
    <property type="entry name" value="DUF6536 DOMAIN-CONTAINING PROTEIN"/>
    <property type="match status" value="1"/>
</dbReference>
<feature type="transmembrane region" description="Helical" evidence="1">
    <location>
        <begin position="585"/>
        <end position="607"/>
    </location>
</feature>
<keyword evidence="4" id="KW-1185">Reference proteome</keyword>
<dbReference type="AlphaFoldDB" id="A0A2B7WL01"/>
<sequence>MAPYDRGKSTKDQQTSPDNSRDWIKGVLMCAWIMSTVLILNIILTTIAASVAYTKDNTQGFAFASLYTGKCSVAKGWSTGLHVVINILSTAIYNSAAYSSIGPSEYAVLLAHASQSHANVSLPQNNPDYDQCFTDEVGIDISAFRTAMADGKLDMLSKQECIDTFAQDYVSGQRMVILQTAASLPENVPLFYQGSGNADSFTATDRHRHSYKWMCDEDNNCTKPIVEKSINNWSVHGYSWSIPRMLLSVPTPSGSQSVPSSSGLFSGKYGFPDTEDYRHLDGIMMTSANEKELRAELDNPAIWVNGSFARNVKIQGHEAMCGDKDPRNPGRPTNYPIENCLSWPVEETCQLFFSPPICLTVICCTLIKLICAILTAHDDREEVFLTVGDAIASFISRADPATKGSCLLSRSLVDKRRHGWRKAWGVRQDYPDLRRCKELPRHLPPRERWFQAASKMRWLVTLAVCAAMLGPSGFLLRLAITEFNSAAYGSQSIMTYGFGKVGAATLITATVGFSGEISMVLLANTPQLLISIAYFLYNALLTHMLLAVEYNGYAIERKHLRVSWPRGDQRSTYYLSLPYRYSIPLLVMSALLHWLVSQSIFFVQIVPFSLGGVPRDDKIVTCGYSPVAIIFAIVVGSSLVLVAVFLGFCRFRSRMPLAVECSAAISAACHPLTDGGPDRDHALKPVQWGELPGNSVYDKFASSRSTIDLEPRGDGLLKGMTQRCSFYPVLKWVALLHLNLSSFIALLPRMMSTNQVHRSYICSYVI</sequence>
<dbReference type="Proteomes" id="UP000223968">
    <property type="component" value="Unassembled WGS sequence"/>
</dbReference>
<dbReference type="PANTHER" id="PTHR35395">
    <property type="entry name" value="DUF6536 DOMAIN-CONTAINING PROTEIN"/>
    <property type="match status" value="1"/>
</dbReference>
<evidence type="ECO:0000313" key="4">
    <source>
        <dbReference type="Proteomes" id="UP000223968"/>
    </source>
</evidence>
<gene>
    <name evidence="3" type="ORF">AJ79_09262</name>
</gene>
<organism evidence="3 4">
    <name type="scientific">Helicocarpus griseus UAMH5409</name>
    <dbReference type="NCBI Taxonomy" id="1447875"/>
    <lineage>
        <taxon>Eukaryota</taxon>
        <taxon>Fungi</taxon>
        <taxon>Dikarya</taxon>
        <taxon>Ascomycota</taxon>
        <taxon>Pezizomycotina</taxon>
        <taxon>Eurotiomycetes</taxon>
        <taxon>Eurotiomycetidae</taxon>
        <taxon>Onygenales</taxon>
        <taxon>Ajellomycetaceae</taxon>
        <taxon>Helicocarpus</taxon>
    </lineage>
</organism>
<feature type="transmembrane region" description="Helical" evidence="1">
    <location>
        <begin position="501"/>
        <end position="522"/>
    </location>
</feature>
<dbReference type="InterPro" id="IPR046623">
    <property type="entry name" value="DUF6536"/>
</dbReference>
<protein>
    <recommendedName>
        <fullName evidence="2">DUF6536 domain-containing protein</fullName>
    </recommendedName>
</protein>
<reference evidence="3 4" key="1">
    <citation type="submission" date="2017-10" db="EMBL/GenBank/DDBJ databases">
        <title>Comparative genomics in systemic dimorphic fungi from Ajellomycetaceae.</title>
        <authorList>
            <person name="Munoz J.F."/>
            <person name="Mcewen J.G."/>
            <person name="Clay O.K."/>
            <person name="Cuomo C.A."/>
        </authorList>
    </citation>
    <scope>NUCLEOTIDE SEQUENCE [LARGE SCALE GENOMIC DNA]</scope>
    <source>
        <strain evidence="3 4">UAMH5409</strain>
    </source>
</reference>
<keyword evidence="1" id="KW-0472">Membrane</keyword>
<evidence type="ECO:0000256" key="1">
    <source>
        <dbReference type="SAM" id="Phobius"/>
    </source>
</evidence>
<feature type="transmembrane region" description="Helical" evidence="1">
    <location>
        <begin position="729"/>
        <end position="747"/>
    </location>
</feature>
<feature type="transmembrane region" description="Helical" evidence="1">
    <location>
        <begin position="27"/>
        <end position="53"/>
    </location>
</feature>